<dbReference type="GO" id="GO:0031640">
    <property type="term" value="P:killing of cells of another organism"/>
    <property type="evidence" value="ECO:0007669"/>
    <property type="project" value="UniProtKB-KW"/>
</dbReference>
<feature type="active site" evidence="10">
    <location>
        <position position="84"/>
    </location>
</feature>
<dbReference type="FunFam" id="1.10.530.10:FF:000026">
    <property type="entry name" value="Lysozyme g"/>
    <property type="match status" value="1"/>
</dbReference>
<evidence type="ECO:0000256" key="10">
    <source>
        <dbReference type="PIRSR" id="PIRSR001065-1"/>
    </source>
</evidence>
<dbReference type="AlphaFoldDB" id="A0A1Y0DDG7"/>
<dbReference type="GO" id="GO:0050830">
    <property type="term" value="P:defense response to Gram-positive bacterium"/>
    <property type="evidence" value="ECO:0007669"/>
    <property type="project" value="TreeGrafter"/>
</dbReference>
<evidence type="ECO:0000259" key="11">
    <source>
        <dbReference type="Pfam" id="PF01464"/>
    </source>
</evidence>
<evidence type="ECO:0000256" key="7">
    <source>
        <dbReference type="ARBA" id="ARBA00022801"/>
    </source>
</evidence>
<proteinExistence type="evidence at transcript level"/>
<evidence type="ECO:0000313" key="12">
    <source>
        <dbReference type="EMBL" id="ART85744.1"/>
    </source>
</evidence>
<dbReference type="PANTHER" id="PTHR31698">
    <property type="entry name" value="LYSOZYME G FAMILY MEMBER"/>
    <property type="match status" value="1"/>
</dbReference>
<evidence type="ECO:0000256" key="9">
    <source>
        <dbReference type="PIRNR" id="PIRNR001065"/>
    </source>
</evidence>
<dbReference type="CDD" id="cd01021">
    <property type="entry name" value="GEWL"/>
    <property type="match status" value="1"/>
</dbReference>
<dbReference type="SUPFAM" id="SSF53955">
    <property type="entry name" value="Lysozyme-like"/>
    <property type="match status" value="1"/>
</dbReference>
<dbReference type="EMBL" id="KX611130">
    <property type="protein sequence ID" value="ART85744.1"/>
    <property type="molecule type" value="mRNA"/>
</dbReference>
<keyword evidence="6" id="KW-0081">Bacteriolytic enzyme</keyword>
<organism evidence="12">
    <name type="scientific">Hippocampus abdominalis</name>
    <name type="common">Big-bellied seahorse</name>
    <dbReference type="NCBI Taxonomy" id="109274"/>
    <lineage>
        <taxon>Eukaryota</taxon>
        <taxon>Metazoa</taxon>
        <taxon>Chordata</taxon>
        <taxon>Craniata</taxon>
        <taxon>Vertebrata</taxon>
        <taxon>Euteleostomi</taxon>
        <taxon>Actinopterygii</taxon>
        <taxon>Neopterygii</taxon>
        <taxon>Teleostei</taxon>
        <taxon>Neoteleostei</taxon>
        <taxon>Acanthomorphata</taxon>
        <taxon>Syngnathiaria</taxon>
        <taxon>Syngnathiformes</taxon>
        <taxon>Syngnathoidei</taxon>
        <taxon>Syngnathidae</taxon>
        <taxon>Hippocampus</taxon>
    </lineage>
</organism>
<dbReference type="PIRSF" id="PIRSF001065">
    <property type="entry name" value="Lysozyme_g"/>
    <property type="match status" value="1"/>
</dbReference>
<sequence length="184" mass="19833">MGYGDIMKVDTSGASMKTAGQDRLTYAGVAASNTMAQTDLGRMNNYKAIIQRVGGKKDVDPAIIAGIISRESRAGNVLVNGWGDNGNAWGLMQVDKRYHTPQGGWNSEEHLSQGTDILISFIKQVQGKFPSWTAEQQLKGGIAAYNIGLGGVQTYERMDVGTTGDDYSSDVVARAQWYKSQGGF</sequence>
<dbReference type="InterPro" id="IPR002152">
    <property type="entry name" value="Glyco_hydro_23"/>
</dbReference>
<dbReference type="InterPro" id="IPR008258">
    <property type="entry name" value="Transglycosylase_SLT_dom_1"/>
</dbReference>
<keyword evidence="7 9" id="KW-0378">Hydrolase</keyword>
<evidence type="ECO:0000256" key="3">
    <source>
        <dbReference type="ARBA" id="ARBA00012732"/>
    </source>
</evidence>
<accession>A0A1Y0DDG7</accession>
<keyword evidence="5" id="KW-0929">Antimicrobial</keyword>
<protein>
    <recommendedName>
        <fullName evidence="4 9">Lysozyme g</fullName>
        <ecNumber evidence="3 9">3.2.1.17</ecNumber>
    </recommendedName>
</protein>
<name>A0A1Y0DDG7_HIPAB</name>
<comment type="catalytic activity">
    <reaction evidence="1 9">
        <text>Hydrolysis of (1-&gt;4)-beta-linkages between N-acetylmuramic acid and N-acetyl-D-glucosamine residues in a peptidoglycan and between N-acetyl-D-glucosamine residues in chitodextrins.</text>
        <dbReference type="EC" id="3.2.1.17"/>
    </reaction>
</comment>
<evidence type="ECO:0000256" key="4">
    <source>
        <dbReference type="ARBA" id="ARBA00016485"/>
    </source>
</evidence>
<feature type="domain" description="Transglycosylase SLT" evidence="11">
    <location>
        <begin position="50"/>
        <end position="158"/>
    </location>
</feature>
<evidence type="ECO:0000256" key="1">
    <source>
        <dbReference type="ARBA" id="ARBA00000632"/>
    </source>
</evidence>
<dbReference type="GO" id="GO:0003796">
    <property type="term" value="F:lysozyme activity"/>
    <property type="evidence" value="ECO:0007669"/>
    <property type="project" value="UniProtKB-UniRule"/>
</dbReference>
<dbReference type="GO" id="GO:0009253">
    <property type="term" value="P:peptidoglycan catabolic process"/>
    <property type="evidence" value="ECO:0007669"/>
    <property type="project" value="InterPro"/>
</dbReference>
<evidence type="ECO:0000256" key="5">
    <source>
        <dbReference type="ARBA" id="ARBA00022529"/>
    </source>
</evidence>
<reference evidence="12" key="1">
    <citation type="journal article" date="2016" name="Fish Shellfish Immunol.">
        <title>Molecular characterization, transcriptional profiling, and antibacterial potential of G-type lysozyme from seahorse (Hippocampus abdominalis).</title>
        <authorList>
            <person name="Ko J."/>
            <person name="Wan Q."/>
            <person name="Bathige S.D."/>
            <person name="Lee J."/>
        </authorList>
    </citation>
    <scope>NUCLEOTIDE SEQUENCE</scope>
</reference>
<dbReference type="PRINTS" id="PR00749">
    <property type="entry name" value="LYSOZYMEG"/>
</dbReference>
<comment type="similarity">
    <text evidence="2 9">Belongs to the glycosyl hydrolase 23 family.</text>
</comment>
<dbReference type="Pfam" id="PF01464">
    <property type="entry name" value="SLT"/>
    <property type="match status" value="1"/>
</dbReference>
<keyword evidence="8 9" id="KW-0326">Glycosidase</keyword>
<dbReference type="PANTHER" id="PTHR31698:SF8">
    <property type="entry name" value="LYSOZYME G-RELATED"/>
    <property type="match status" value="1"/>
</dbReference>
<dbReference type="InterPro" id="IPR023346">
    <property type="entry name" value="Lysozyme-like_dom_sf"/>
</dbReference>
<dbReference type="GO" id="GO:0005576">
    <property type="term" value="C:extracellular region"/>
    <property type="evidence" value="ECO:0007669"/>
    <property type="project" value="TreeGrafter"/>
</dbReference>
<evidence type="ECO:0000256" key="8">
    <source>
        <dbReference type="ARBA" id="ARBA00023295"/>
    </source>
</evidence>
<evidence type="ECO:0000256" key="6">
    <source>
        <dbReference type="ARBA" id="ARBA00022638"/>
    </source>
</evidence>
<feature type="active site" evidence="10">
    <location>
        <position position="71"/>
    </location>
</feature>
<dbReference type="EC" id="3.2.1.17" evidence="3 9"/>
<dbReference type="Gene3D" id="1.10.530.10">
    <property type="match status" value="1"/>
</dbReference>
<evidence type="ECO:0000256" key="2">
    <source>
        <dbReference type="ARBA" id="ARBA00008902"/>
    </source>
</evidence>